<dbReference type="RefSeq" id="WP_087561960.1">
    <property type="nucleotide sequence ID" value="NZ_CP008951.1"/>
</dbReference>
<dbReference type="Proteomes" id="UP000028488">
    <property type="component" value="Plasmid pPDG4"/>
</dbReference>
<organism evidence="1 2">
    <name type="scientific">Rhodococcus opacus</name>
    <name type="common">Nocardia opaca</name>
    <dbReference type="NCBI Taxonomy" id="37919"/>
    <lineage>
        <taxon>Bacteria</taxon>
        <taxon>Bacillati</taxon>
        <taxon>Actinomycetota</taxon>
        <taxon>Actinomycetes</taxon>
        <taxon>Mycobacteriales</taxon>
        <taxon>Nocardiaceae</taxon>
        <taxon>Rhodococcus</taxon>
    </lineage>
</organism>
<evidence type="ECO:0000313" key="1">
    <source>
        <dbReference type="EMBL" id="AII11434.1"/>
    </source>
</evidence>
<dbReference type="EMBL" id="CP008951">
    <property type="protein sequence ID" value="AII11434.1"/>
    <property type="molecule type" value="Genomic_DNA"/>
</dbReference>
<protein>
    <submittedName>
        <fullName evidence="1">Dihydrodiol dehydrogenase</fullName>
    </submittedName>
</protein>
<proteinExistence type="predicted"/>
<gene>
    <name evidence="1" type="ORF">EP51_46460</name>
</gene>
<sequence>MSIIHNDGAEPIIQVANEFTVIQVGYTRTGSGERLVVTSPRLGFQTHLDPLQLESLTWQTPEFYSALLNTPYGPGSELKASPLSALFRKD</sequence>
<accession>A0A076F6Y7</accession>
<evidence type="ECO:0000313" key="2">
    <source>
        <dbReference type="Proteomes" id="UP000028488"/>
    </source>
</evidence>
<keyword evidence="1" id="KW-0614">Plasmid</keyword>
<geneLocation type="plasmid" evidence="1 2">
    <name>pPDG4</name>
</geneLocation>
<reference evidence="1 2" key="1">
    <citation type="submission" date="2014-07" db="EMBL/GenBank/DDBJ databases">
        <title>Genome Sequence of Rhodococcus opacus Strain R7, a Biodegrader of Mono- and Polycyclic Aromatic Hydrocarbons.</title>
        <authorList>
            <person name="Di Gennaro P."/>
            <person name="Zampolli J."/>
            <person name="Presti I."/>
            <person name="Cappelletti M."/>
            <person name="D'Ursi P."/>
            <person name="Orro A."/>
            <person name="Mezzelani A."/>
            <person name="Milanesi L."/>
        </authorList>
    </citation>
    <scope>NUCLEOTIDE SEQUENCE [LARGE SCALE GENOMIC DNA]</scope>
    <source>
        <strain evidence="1 2">R7</strain>
        <plasmid evidence="1">pPDG4</plasmid>
    </source>
</reference>
<name>A0A076F6Y7_RHOOP</name>
<dbReference type="AlphaFoldDB" id="A0A076F6Y7"/>